<organism evidence="1">
    <name type="scientific">Arundo donax</name>
    <name type="common">Giant reed</name>
    <name type="synonym">Donax arundinaceus</name>
    <dbReference type="NCBI Taxonomy" id="35708"/>
    <lineage>
        <taxon>Eukaryota</taxon>
        <taxon>Viridiplantae</taxon>
        <taxon>Streptophyta</taxon>
        <taxon>Embryophyta</taxon>
        <taxon>Tracheophyta</taxon>
        <taxon>Spermatophyta</taxon>
        <taxon>Magnoliopsida</taxon>
        <taxon>Liliopsida</taxon>
        <taxon>Poales</taxon>
        <taxon>Poaceae</taxon>
        <taxon>PACMAD clade</taxon>
        <taxon>Arundinoideae</taxon>
        <taxon>Arundineae</taxon>
        <taxon>Arundo</taxon>
    </lineage>
</organism>
<name>A0A0A9F2Y1_ARUDO</name>
<dbReference type="AlphaFoldDB" id="A0A0A9F2Y1"/>
<reference evidence="1" key="2">
    <citation type="journal article" date="2015" name="Data Brief">
        <title>Shoot transcriptome of the giant reed, Arundo donax.</title>
        <authorList>
            <person name="Barrero R.A."/>
            <person name="Guerrero F.D."/>
            <person name="Moolhuijzen P."/>
            <person name="Goolsby J.A."/>
            <person name="Tidwell J."/>
            <person name="Bellgard S.E."/>
            <person name="Bellgard M.I."/>
        </authorList>
    </citation>
    <scope>NUCLEOTIDE SEQUENCE</scope>
    <source>
        <tissue evidence="1">Shoot tissue taken approximately 20 cm above the soil surface</tissue>
    </source>
</reference>
<dbReference type="EMBL" id="GBRH01190491">
    <property type="protein sequence ID" value="JAE07405.1"/>
    <property type="molecule type" value="Transcribed_RNA"/>
</dbReference>
<protein>
    <submittedName>
        <fullName evidence="1">Uncharacterized protein</fullName>
    </submittedName>
</protein>
<reference evidence="1" key="1">
    <citation type="submission" date="2014-09" db="EMBL/GenBank/DDBJ databases">
        <authorList>
            <person name="Magalhaes I.L.F."/>
            <person name="Oliveira U."/>
            <person name="Santos F.R."/>
            <person name="Vidigal T.H.D.A."/>
            <person name="Brescovit A.D."/>
            <person name="Santos A.J."/>
        </authorList>
    </citation>
    <scope>NUCLEOTIDE SEQUENCE</scope>
    <source>
        <tissue evidence="1">Shoot tissue taken approximately 20 cm above the soil surface</tissue>
    </source>
</reference>
<evidence type="ECO:0000313" key="1">
    <source>
        <dbReference type="EMBL" id="JAE07405.1"/>
    </source>
</evidence>
<sequence length="39" mass="4551">MTSLLLYPPVLSLTCINRSNERSNMETRFKLKQEPAKLQ</sequence>
<proteinExistence type="predicted"/>
<accession>A0A0A9F2Y1</accession>